<evidence type="ECO:0000256" key="8">
    <source>
        <dbReference type="ARBA" id="ARBA00023136"/>
    </source>
</evidence>
<feature type="transmembrane region" description="Helical" evidence="9">
    <location>
        <begin position="63"/>
        <end position="83"/>
    </location>
</feature>
<gene>
    <name evidence="11" type="ORF">JCM19241_415</name>
</gene>
<dbReference type="Proteomes" id="UP000031666">
    <property type="component" value="Unassembled WGS sequence"/>
</dbReference>
<keyword evidence="4" id="KW-1003">Cell membrane</keyword>
<dbReference type="GO" id="GO:0006865">
    <property type="term" value="P:amino acid transport"/>
    <property type="evidence" value="ECO:0007669"/>
    <property type="project" value="UniProtKB-KW"/>
</dbReference>
<dbReference type="EMBL" id="BBSC01000005">
    <property type="protein sequence ID" value="GAM76117.1"/>
    <property type="molecule type" value="Genomic_DNA"/>
</dbReference>
<reference evidence="11 12" key="2">
    <citation type="submission" date="2015-01" db="EMBL/GenBank/DDBJ databases">
        <authorList>
            <consortium name="NBRP consortium"/>
            <person name="Sawabe T."/>
            <person name="Meirelles P."/>
            <person name="Feng G."/>
            <person name="Sayaka M."/>
            <person name="Hattori M."/>
            <person name="Ohkuma M."/>
        </authorList>
    </citation>
    <scope>NUCLEOTIDE SEQUENCE [LARGE SCALE GENOMIC DNA]</scope>
    <source>
        <strain evidence="12">JCM 19241</strain>
    </source>
</reference>
<feature type="transmembrane region" description="Helical" evidence="9">
    <location>
        <begin position="190"/>
        <end position="209"/>
    </location>
</feature>
<evidence type="ECO:0000256" key="3">
    <source>
        <dbReference type="ARBA" id="ARBA00022448"/>
    </source>
</evidence>
<accession>A0A0B8QGB4</accession>
<keyword evidence="6" id="KW-0029">Amino-acid transport</keyword>
<dbReference type="SUPFAM" id="SSF161098">
    <property type="entry name" value="MetI-like"/>
    <property type="match status" value="1"/>
</dbReference>
<evidence type="ECO:0000313" key="11">
    <source>
        <dbReference type="EMBL" id="GAM76117.1"/>
    </source>
</evidence>
<evidence type="ECO:0000256" key="2">
    <source>
        <dbReference type="ARBA" id="ARBA00010072"/>
    </source>
</evidence>
<protein>
    <submittedName>
        <fullName evidence="11">Amino acid ABC transporter</fullName>
    </submittedName>
</protein>
<dbReference type="InterPro" id="IPR035906">
    <property type="entry name" value="MetI-like_sf"/>
</dbReference>
<evidence type="ECO:0000256" key="9">
    <source>
        <dbReference type="RuleBase" id="RU363032"/>
    </source>
</evidence>
<keyword evidence="8 9" id="KW-0472">Membrane</keyword>
<dbReference type="Pfam" id="PF00528">
    <property type="entry name" value="BPD_transp_1"/>
    <property type="match status" value="1"/>
</dbReference>
<keyword evidence="3 9" id="KW-0813">Transport</keyword>
<dbReference type="InterPro" id="IPR043429">
    <property type="entry name" value="ArtM/GltK/GlnP/TcyL/YhdX-like"/>
</dbReference>
<feature type="domain" description="ABC transmembrane type-1" evidence="10">
    <location>
        <begin position="21"/>
        <end position="209"/>
    </location>
</feature>
<dbReference type="RefSeq" id="WP_261837242.1">
    <property type="nucleotide sequence ID" value="NZ_AP024882.1"/>
</dbReference>
<dbReference type="STRING" id="1481914.JCM19241_415"/>
<dbReference type="PANTHER" id="PTHR30614:SF35">
    <property type="entry name" value="ABC TRANSPORTER PERMEASE PROTEIN"/>
    <property type="match status" value="1"/>
</dbReference>
<reference evidence="11 12" key="1">
    <citation type="submission" date="2015-01" db="EMBL/GenBank/DDBJ databases">
        <title>Vibrio sp. C94 JCM 19241 whole genome shotgun sequence.</title>
        <authorList>
            <person name="Sawabe T."/>
            <person name="Meirelles P."/>
            <person name="Feng G."/>
            <person name="Sayaka M."/>
            <person name="Hattori M."/>
            <person name="Ohkuma M."/>
        </authorList>
    </citation>
    <scope>NUCLEOTIDE SEQUENCE [LARGE SCALE GENOMIC DNA]</scope>
    <source>
        <strain evidence="12">JCM 19241</strain>
    </source>
</reference>
<dbReference type="PROSITE" id="PS50928">
    <property type="entry name" value="ABC_TM1"/>
    <property type="match status" value="1"/>
</dbReference>
<name>A0A0B8QGB4_9VIBR</name>
<sequence length="222" mass="24213">MSYSLDFAGLAPYLPQFAAGVWATVKLTVFSTCMGLLLGTLCAAGRTCKAKWLRILCASYIELIRNTPFIVQLFFVFFGLPALGLRLSAWEAGALAMVLNLGAYSAEIIRAGIDATPKGQWEAGKALGLTRRQTLIHVVLSPAYQRVYPAIVSQCIIVMLGSAVVSQISLEELTFAANFAQSRSFLSFEAYMLTALIYLSLAIAMRFVFSTIKQVSFKNPSL</sequence>
<dbReference type="Gene3D" id="1.10.3720.10">
    <property type="entry name" value="MetI-like"/>
    <property type="match status" value="1"/>
</dbReference>
<evidence type="ECO:0000256" key="5">
    <source>
        <dbReference type="ARBA" id="ARBA00022692"/>
    </source>
</evidence>
<evidence type="ECO:0000256" key="7">
    <source>
        <dbReference type="ARBA" id="ARBA00022989"/>
    </source>
</evidence>
<comment type="subcellular location">
    <subcellularLocation>
        <location evidence="1">Cell inner membrane</location>
        <topology evidence="1">Multi-pass membrane protein</topology>
    </subcellularLocation>
    <subcellularLocation>
        <location evidence="9">Cell membrane</location>
        <topology evidence="9">Multi-pass membrane protein</topology>
    </subcellularLocation>
</comment>
<evidence type="ECO:0000256" key="1">
    <source>
        <dbReference type="ARBA" id="ARBA00004429"/>
    </source>
</evidence>
<dbReference type="CDD" id="cd06261">
    <property type="entry name" value="TM_PBP2"/>
    <property type="match status" value="1"/>
</dbReference>
<dbReference type="PANTHER" id="PTHR30614">
    <property type="entry name" value="MEMBRANE COMPONENT OF AMINO ACID ABC TRANSPORTER"/>
    <property type="match status" value="1"/>
</dbReference>
<dbReference type="NCBIfam" id="TIGR01726">
    <property type="entry name" value="HEQRo_perm_3TM"/>
    <property type="match status" value="1"/>
</dbReference>
<dbReference type="AlphaFoldDB" id="A0A0B8QGB4"/>
<dbReference type="InterPro" id="IPR000515">
    <property type="entry name" value="MetI-like"/>
</dbReference>
<dbReference type="InterPro" id="IPR010065">
    <property type="entry name" value="AA_ABC_transptr_permease_3TM"/>
</dbReference>
<evidence type="ECO:0000313" key="12">
    <source>
        <dbReference type="Proteomes" id="UP000031666"/>
    </source>
</evidence>
<keyword evidence="7 9" id="KW-1133">Transmembrane helix</keyword>
<comment type="similarity">
    <text evidence="2">Belongs to the binding-protein-dependent transport system permease family. HisMQ subfamily.</text>
</comment>
<feature type="transmembrane region" description="Helical" evidence="9">
    <location>
        <begin position="20"/>
        <end position="42"/>
    </location>
</feature>
<evidence type="ECO:0000256" key="6">
    <source>
        <dbReference type="ARBA" id="ARBA00022970"/>
    </source>
</evidence>
<dbReference type="GO" id="GO:0022857">
    <property type="term" value="F:transmembrane transporter activity"/>
    <property type="evidence" value="ECO:0007669"/>
    <property type="project" value="InterPro"/>
</dbReference>
<comment type="caution">
    <text evidence="11">The sequence shown here is derived from an EMBL/GenBank/DDBJ whole genome shotgun (WGS) entry which is preliminary data.</text>
</comment>
<keyword evidence="5 9" id="KW-0812">Transmembrane</keyword>
<dbReference type="GO" id="GO:0043190">
    <property type="term" value="C:ATP-binding cassette (ABC) transporter complex"/>
    <property type="evidence" value="ECO:0007669"/>
    <property type="project" value="InterPro"/>
</dbReference>
<proteinExistence type="inferred from homology"/>
<evidence type="ECO:0000259" key="10">
    <source>
        <dbReference type="PROSITE" id="PS50928"/>
    </source>
</evidence>
<organism evidence="11 12">
    <name type="scientific">Vibrio ishigakensis</name>
    <dbReference type="NCBI Taxonomy" id="1481914"/>
    <lineage>
        <taxon>Bacteria</taxon>
        <taxon>Pseudomonadati</taxon>
        <taxon>Pseudomonadota</taxon>
        <taxon>Gammaproteobacteria</taxon>
        <taxon>Vibrionales</taxon>
        <taxon>Vibrionaceae</taxon>
        <taxon>Vibrio</taxon>
    </lineage>
</organism>
<evidence type="ECO:0000256" key="4">
    <source>
        <dbReference type="ARBA" id="ARBA00022475"/>
    </source>
</evidence>